<organism evidence="2 3">
    <name type="scientific">Pseudoalteromonas ruthenica</name>
    <dbReference type="NCBI Taxonomy" id="151081"/>
    <lineage>
        <taxon>Bacteria</taxon>
        <taxon>Pseudomonadati</taxon>
        <taxon>Pseudomonadota</taxon>
        <taxon>Gammaproteobacteria</taxon>
        <taxon>Alteromonadales</taxon>
        <taxon>Pseudoalteromonadaceae</taxon>
        <taxon>Pseudoalteromonas</taxon>
    </lineage>
</organism>
<comment type="caution">
    <text evidence="2">The sequence shown here is derived from an EMBL/GenBank/DDBJ whole genome shotgun (WGS) entry which is preliminary data.</text>
</comment>
<accession>A0A5S3Z5L7</accession>
<reference evidence="2 3" key="1">
    <citation type="submission" date="2017-12" db="EMBL/GenBank/DDBJ databases">
        <authorList>
            <person name="Paulsen S."/>
            <person name="Gram L.K."/>
        </authorList>
    </citation>
    <scope>NUCLEOTIDE SEQUENCE [LARGE SCALE GENOMIC DNA]</scope>
    <source>
        <strain evidence="2 3">S2897</strain>
    </source>
</reference>
<dbReference type="EMBL" id="PNCG01000005">
    <property type="protein sequence ID" value="TMP87549.1"/>
    <property type="molecule type" value="Genomic_DNA"/>
</dbReference>
<evidence type="ECO:0000313" key="2">
    <source>
        <dbReference type="EMBL" id="TMP87549.1"/>
    </source>
</evidence>
<proteinExistence type="predicted"/>
<dbReference type="Proteomes" id="UP000305874">
    <property type="component" value="Unassembled WGS sequence"/>
</dbReference>
<evidence type="ECO:0000313" key="3">
    <source>
        <dbReference type="Proteomes" id="UP000305874"/>
    </source>
</evidence>
<protein>
    <recommendedName>
        <fullName evidence="4">Phage abortive infection protein</fullName>
    </recommendedName>
</protein>
<gene>
    <name evidence="2" type="ORF">CWC05_06745</name>
</gene>
<reference evidence="3" key="2">
    <citation type="submission" date="2019-06" db="EMBL/GenBank/DDBJ databases">
        <title>Co-occurence of chitin degradation, pigmentation and bioactivity in marine Pseudoalteromonas.</title>
        <authorList>
            <person name="Sonnenschein E.C."/>
            <person name="Bech P.K."/>
        </authorList>
    </citation>
    <scope>NUCLEOTIDE SEQUENCE [LARGE SCALE GENOMIC DNA]</scope>
    <source>
        <strain evidence="3">S2897</strain>
    </source>
</reference>
<dbReference type="RefSeq" id="WP_138547752.1">
    <property type="nucleotide sequence ID" value="NZ_PNCG01000005.1"/>
</dbReference>
<name>A0A5S3Z5L7_9GAMM</name>
<keyword evidence="1" id="KW-0812">Transmembrane</keyword>
<feature type="transmembrane region" description="Helical" evidence="1">
    <location>
        <begin position="22"/>
        <end position="42"/>
    </location>
</feature>
<sequence>MKKITVSDTSAELLKWHNIFKLFFYVTPIIAALFFIIQLYATKSSYSTDFNSLENWMTFTETFNLPISIFTAMAAITTLIGMYYRSLQLAYQLNKVEYQIEIANKQFRKSEDQFNLAQQHFELASRKENFMLYLEHKKAVQHKIKIYLSSLINTCDALMDKCEFFPALDIHYSTLYAKLFNQNSTANVTHFDLEIQSGSFQFPEIEIKKLLKELSTSSPGNIHPKDLSEILDIYGKIGIHFDFNMYPGEGLKQGEIWAASFFLDLMRATMVLHNIRAIDLASCDYIQNLCVYLSIDIISLQTP</sequence>
<keyword evidence="1" id="KW-0472">Membrane</keyword>
<feature type="transmembrane region" description="Helical" evidence="1">
    <location>
        <begin position="62"/>
        <end position="84"/>
    </location>
</feature>
<evidence type="ECO:0008006" key="4">
    <source>
        <dbReference type="Google" id="ProtNLM"/>
    </source>
</evidence>
<keyword evidence="1" id="KW-1133">Transmembrane helix</keyword>
<evidence type="ECO:0000256" key="1">
    <source>
        <dbReference type="SAM" id="Phobius"/>
    </source>
</evidence>
<dbReference type="AlphaFoldDB" id="A0A5S3Z5L7"/>